<feature type="transmembrane region" description="Helical" evidence="1">
    <location>
        <begin position="152"/>
        <end position="172"/>
    </location>
</feature>
<protein>
    <recommendedName>
        <fullName evidence="4">Transmembrane protein</fullName>
    </recommendedName>
</protein>
<evidence type="ECO:0000313" key="2">
    <source>
        <dbReference type="EMBL" id="ALJ28260.1"/>
    </source>
</evidence>
<gene>
    <name evidence="2" type="ORF">AOT14_18830</name>
</gene>
<dbReference type="KEGG" id="sacz:AOT14_18830"/>
<dbReference type="RefSeq" id="WP_054665609.1">
    <property type="nucleotide sequence ID" value="NZ_CP060731.1"/>
</dbReference>
<keyword evidence="1" id="KW-1133">Transmembrane helix</keyword>
<sequence length="225" mass="24613">MDSKIPFTSYDFWAYLSAGFLLLFVGDYVIGAHMFSRTSWTLVQGVVAVSAAYAVGQLVASASAWMFERGLVGRWLGYPRNVLFGNARASRWLRRALPGYFHALPDETRRAALARARAAGIDDAGEALFWAAYGHARSSPVVMGRLDNFLNLYGFCRNTALVAFLDAGLLVAHYQWGGGSSKDVYFAGVAIVAGAGLLLRYLKFFRHFAVELFTAYAVADGSAPR</sequence>
<keyword evidence="1" id="KW-0812">Transmembrane</keyword>
<accession>A0A0S1AZU5</accession>
<feature type="transmembrane region" description="Helical" evidence="1">
    <location>
        <begin position="42"/>
        <end position="67"/>
    </location>
</feature>
<feature type="transmembrane region" description="Helical" evidence="1">
    <location>
        <begin position="12"/>
        <end position="30"/>
    </location>
</feature>
<dbReference type="Proteomes" id="UP000061010">
    <property type="component" value="Chromosome"/>
</dbReference>
<evidence type="ECO:0000256" key="1">
    <source>
        <dbReference type="SAM" id="Phobius"/>
    </source>
</evidence>
<dbReference type="EMBL" id="CP012900">
    <property type="protein sequence ID" value="ALJ28260.1"/>
    <property type="molecule type" value="Genomic_DNA"/>
</dbReference>
<evidence type="ECO:0000313" key="3">
    <source>
        <dbReference type="Proteomes" id="UP000061010"/>
    </source>
</evidence>
<feature type="transmembrane region" description="Helical" evidence="1">
    <location>
        <begin position="184"/>
        <end position="202"/>
    </location>
</feature>
<dbReference type="AlphaFoldDB" id="A0A0S1AZU5"/>
<proteinExistence type="predicted"/>
<dbReference type="OrthoDB" id="1550964at2"/>
<name>A0A0S1AZU5_9GAMM</name>
<keyword evidence="1" id="KW-0472">Membrane</keyword>
<evidence type="ECO:0008006" key="4">
    <source>
        <dbReference type="Google" id="ProtNLM"/>
    </source>
</evidence>
<keyword evidence="3" id="KW-1185">Reference proteome</keyword>
<dbReference type="PATRIC" id="fig|128780.6.peg.1891"/>
<organism evidence="2 3">
    <name type="scientific">Stenotrophomonas acidaminiphila</name>
    <dbReference type="NCBI Taxonomy" id="128780"/>
    <lineage>
        <taxon>Bacteria</taxon>
        <taxon>Pseudomonadati</taxon>
        <taxon>Pseudomonadota</taxon>
        <taxon>Gammaproteobacteria</taxon>
        <taxon>Lysobacterales</taxon>
        <taxon>Lysobacteraceae</taxon>
        <taxon>Stenotrophomonas</taxon>
    </lineage>
</organism>
<reference evidence="2 3" key="1">
    <citation type="journal article" date="2015" name="Genome Announc.">
        <title>Complete Genome Sequencing of Stenotrophomonas acidaminiphila ZAC14D2_NAIMI4_2, a Multidrug-Resistant Strain Isolated from Sediments of a Polluted River in Mexico, Uncovers New Antibiotic Resistance Genes and a Novel Class-II Lasso Peptide Biosynthesis Gene Cluster.</title>
        <authorList>
            <person name="Vinuesa P."/>
            <person name="Ochoa-Sanchez L.E."/>
        </authorList>
    </citation>
    <scope>NUCLEOTIDE SEQUENCE [LARGE SCALE GENOMIC DNA]</scope>
    <source>
        <strain evidence="2 3">ZAC14D2_NAIMI4_2</strain>
    </source>
</reference>